<dbReference type="EMBL" id="ANNX02000025">
    <property type="protein sequence ID" value="KYC41037.1"/>
    <property type="molecule type" value="Genomic_DNA"/>
</dbReference>
<dbReference type="OrthoDB" id="518083at2"/>
<sequence>MRKGGYKGKKFYLSPGLSESKVNAIAVNKLANEIKIDILFGNFDETLKKYKPEKLINKVSENSKNFDIDSRFNRLIISRGITSQITIKVYQAAIKYFIFFS</sequence>
<comment type="caution">
    <text evidence="1">The sequence shown here is derived from an EMBL/GenBank/DDBJ whole genome shotgun (WGS) entry which is preliminary data.</text>
</comment>
<proteinExistence type="predicted"/>
<dbReference type="AlphaFoldDB" id="A0A139X8M0"/>
<dbReference type="Proteomes" id="UP000076925">
    <property type="component" value="Unassembled WGS sequence"/>
</dbReference>
<evidence type="ECO:0000313" key="1">
    <source>
        <dbReference type="EMBL" id="KYC41037.1"/>
    </source>
</evidence>
<organism evidence="1 2">
    <name type="scientific">Scytonema hofmannii PCC 7110</name>
    <dbReference type="NCBI Taxonomy" id="128403"/>
    <lineage>
        <taxon>Bacteria</taxon>
        <taxon>Bacillati</taxon>
        <taxon>Cyanobacteriota</taxon>
        <taxon>Cyanophyceae</taxon>
        <taxon>Nostocales</taxon>
        <taxon>Scytonemataceae</taxon>
        <taxon>Scytonema</taxon>
    </lineage>
</organism>
<name>A0A139X8M0_9CYAN</name>
<keyword evidence="2" id="KW-1185">Reference proteome</keyword>
<evidence type="ECO:0000313" key="2">
    <source>
        <dbReference type="Proteomes" id="UP000076925"/>
    </source>
</evidence>
<protein>
    <submittedName>
        <fullName evidence="1">Uncharacterized protein</fullName>
    </submittedName>
</protein>
<reference evidence="1 2" key="1">
    <citation type="journal article" date="2013" name="Genome Biol. Evol.">
        <title>Genomes of Stigonematalean cyanobacteria (subsection V) and the evolution of oxygenic photosynthesis from prokaryotes to plastids.</title>
        <authorList>
            <person name="Dagan T."/>
            <person name="Roettger M."/>
            <person name="Stucken K."/>
            <person name="Landan G."/>
            <person name="Koch R."/>
            <person name="Major P."/>
            <person name="Gould S.B."/>
            <person name="Goremykin V.V."/>
            <person name="Rippka R."/>
            <person name="Tandeau de Marsac N."/>
            <person name="Gugger M."/>
            <person name="Lockhart P.J."/>
            <person name="Allen J.F."/>
            <person name="Brune I."/>
            <person name="Maus I."/>
            <person name="Puhler A."/>
            <person name="Martin W.F."/>
        </authorList>
    </citation>
    <scope>NUCLEOTIDE SEQUENCE [LARGE SCALE GENOMIC DNA]</scope>
    <source>
        <strain evidence="1 2">PCC 7110</strain>
    </source>
</reference>
<gene>
    <name evidence="1" type="ORF">WA1_23250</name>
</gene>
<dbReference type="RefSeq" id="WP_017740176.1">
    <property type="nucleotide sequence ID" value="NZ_KQ976354.1"/>
</dbReference>
<accession>A0A139X8M0</accession>
<dbReference type="STRING" id="128403.WA1_23250"/>